<keyword evidence="2" id="KW-1185">Reference proteome</keyword>
<protein>
    <submittedName>
        <fullName evidence="1">Putative 50S ribosomal protein L7Ae</fullName>
    </submittedName>
</protein>
<dbReference type="GO" id="GO:0005840">
    <property type="term" value="C:ribosome"/>
    <property type="evidence" value="ECO:0007669"/>
    <property type="project" value="UniProtKB-KW"/>
</dbReference>
<dbReference type="AlphaFoldDB" id="A0A1B3SK31"/>
<dbReference type="STRING" id="216938.SHELI_v1c03340"/>
<accession>A0A1B3SK31</accession>
<gene>
    <name evidence="1" type="ORF">SHELI_v1c03340</name>
</gene>
<dbReference type="Gene3D" id="3.30.1330.30">
    <property type="match status" value="1"/>
</dbReference>
<dbReference type="KEGG" id="shj:SHELI_v1c03340"/>
<sequence length="102" mass="11319">MKDLLQVLGLVSSAGKIFSGDTLFKKIKTNQVKLVFTVSDMGSSQLKKINDKCTFYKIQIHNGLFDTEELNQAIGKENIKAIGIEDSNFVKLILSKIDRGVV</sequence>
<dbReference type="EMBL" id="CP017015">
    <property type="protein sequence ID" value="AOG60289.1"/>
    <property type="molecule type" value="Genomic_DNA"/>
</dbReference>
<organism evidence="1 2">
    <name type="scientific">Spiroplasma helicoides</name>
    <dbReference type="NCBI Taxonomy" id="216938"/>
    <lineage>
        <taxon>Bacteria</taxon>
        <taxon>Bacillati</taxon>
        <taxon>Mycoplasmatota</taxon>
        <taxon>Mollicutes</taxon>
        <taxon>Entomoplasmatales</taxon>
        <taxon>Spiroplasmataceae</taxon>
        <taxon>Spiroplasma</taxon>
    </lineage>
</organism>
<reference evidence="1 2" key="1">
    <citation type="submission" date="2016-08" db="EMBL/GenBank/DDBJ databases">
        <title>Complete genome sequence of Spiroplasma helicoides TABS-2 (DSM 22551).</title>
        <authorList>
            <person name="Shen W.-Y."/>
            <person name="Lo W.-S."/>
            <person name="Lai Y.-C."/>
            <person name="Kuo C.-H."/>
        </authorList>
    </citation>
    <scope>NUCLEOTIDE SEQUENCE [LARGE SCALE GENOMIC DNA]</scope>
    <source>
        <strain evidence="1 2">TABS-2</strain>
    </source>
</reference>
<name>A0A1B3SK31_9MOLU</name>
<proteinExistence type="predicted"/>
<dbReference type="SUPFAM" id="SSF55315">
    <property type="entry name" value="L30e-like"/>
    <property type="match status" value="1"/>
</dbReference>
<evidence type="ECO:0000313" key="1">
    <source>
        <dbReference type="EMBL" id="AOG60289.1"/>
    </source>
</evidence>
<keyword evidence="1" id="KW-0687">Ribonucleoprotein</keyword>
<dbReference type="Proteomes" id="UP000094378">
    <property type="component" value="Chromosome"/>
</dbReference>
<evidence type="ECO:0000313" key="2">
    <source>
        <dbReference type="Proteomes" id="UP000094378"/>
    </source>
</evidence>
<dbReference type="InterPro" id="IPR029064">
    <property type="entry name" value="Ribosomal_eL30-like_sf"/>
</dbReference>
<keyword evidence="1" id="KW-0689">Ribosomal protein</keyword>
<dbReference type="RefSeq" id="WP_069116102.1">
    <property type="nucleotide sequence ID" value="NZ_CP017015.1"/>
</dbReference>